<organism evidence="2 3">
    <name type="scientific">Desmospora activa DSM 45169</name>
    <dbReference type="NCBI Taxonomy" id="1121389"/>
    <lineage>
        <taxon>Bacteria</taxon>
        <taxon>Bacillati</taxon>
        <taxon>Bacillota</taxon>
        <taxon>Bacilli</taxon>
        <taxon>Bacillales</taxon>
        <taxon>Thermoactinomycetaceae</taxon>
        <taxon>Desmospora</taxon>
    </lineage>
</organism>
<dbReference type="PANTHER" id="PTHR39165:SF1">
    <property type="entry name" value="DUF456 DOMAIN-CONTAINING PROTEIN"/>
    <property type="match status" value="1"/>
</dbReference>
<proteinExistence type="predicted"/>
<evidence type="ECO:0000313" key="2">
    <source>
        <dbReference type="EMBL" id="PTM58886.1"/>
    </source>
</evidence>
<dbReference type="EMBL" id="PZZP01000001">
    <property type="protein sequence ID" value="PTM58886.1"/>
    <property type="molecule type" value="Genomic_DNA"/>
</dbReference>
<dbReference type="InterPro" id="IPR007403">
    <property type="entry name" value="DUF456"/>
</dbReference>
<comment type="caution">
    <text evidence="2">The sequence shown here is derived from an EMBL/GenBank/DDBJ whole genome shotgun (WGS) entry which is preliminary data.</text>
</comment>
<keyword evidence="1" id="KW-0472">Membrane</keyword>
<evidence type="ECO:0000256" key="1">
    <source>
        <dbReference type="SAM" id="Phobius"/>
    </source>
</evidence>
<reference evidence="2 3" key="1">
    <citation type="submission" date="2018-04" db="EMBL/GenBank/DDBJ databases">
        <title>Genomic Encyclopedia of Archaeal and Bacterial Type Strains, Phase II (KMG-II): from individual species to whole genera.</title>
        <authorList>
            <person name="Goeker M."/>
        </authorList>
    </citation>
    <scope>NUCLEOTIDE SEQUENCE [LARGE SCALE GENOMIC DNA]</scope>
    <source>
        <strain evidence="2 3">DSM 45169</strain>
    </source>
</reference>
<feature type="transmembrane region" description="Helical" evidence="1">
    <location>
        <begin position="48"/>
        <end position="71"/>
    </location>
</feature>
<accession>A0A2T4ZAI6</accession>
<gene>
    <name evidence="2" type="ORF">C8J48_1485</name>
</gene>
<feature type="transmembrane region" description="Helical" evidence="1">
    <location>
        <begin position="7"/>
        <end position="28"/>
    </location>
</feature>
<name>A0A2T4ZAI6_9BACL</name>
<feature type="transmembrane region" description="Helical" evidence="1">
    <location>
        <begin position="136"/>
        <end position="163"/>
    </location>
</feature>
<dbReference type="OrthoDB" id="9808460at2"/>
<keyword evidence="1" id="KW-1133">Transmembrane helix</keyword>
<dbReference type="Proteomes" id="UP000241639">
    <property type="component" value="Unassembled WGS sequence"/>
</dbReference>
<protein>
    <recommendedName>
        <fullName evidence="4">DUF456 family protein</fullName>
    </recommendedName>
</protein>
<feature type="transmembrane region" description="Helical" evidence="1">
    <location>
        <begin position="107"/>
        <end position="124"/>
    </location>
</feature>
<evidence type="ECO:0000313" key="3">
    <source>
        <dbReference type="Proteomes" id="UP000241639"/>
    </source>
</evidence>
<feature type="transmembrane region" description="Helical" evidence="1">
    <location>
        <begin position="83"/>
        <end position="101"/>
    </location>
</feature>
<dbReference type="Pfam" id="PF04306">
    <property type="entry name" value="DUF456"/>
    <property type="match status" value="1"/>
</dbReference>
<keyword evidence="3" id="KW-1185">Reference proteome</keyword>
<dbReference type="PANTHER" id="PTHR39165">
    <property type="entry name" value="IG HYPOTHETICAL 17883"/>
    <property type="match status" value="1"/>
</dbReference>
<dbReference type="AlphaFoldDB" id="A0A2T4ZAI6"/>
<keyword evidence="1" id="KW-0812">Transmembrane</keyword>
<sequence>MTVELLWWLLIVLSFMIGFAGLFIPFLPDTPMLLAGFGIAHFLVNPDALTMSFWVAAALITLASFAVDYIAGGIAAKTYGGSNVSILASVLGAIGFTMLLAPFGMGLIGLLFGPVLAVVLVELIQGKPAEQAIKIGFGTLVGFLGGVFVKGLLMAGLIIWFIILMV</sequence>
<evidence type="ECO:0008006" key="4">
    <source>
        <dbReference type="Google" id="ProtNLM"/>
    </source>
</evidence>